<accession>A0A822XVD1</accession>
<comment type="caution">
    <text evidence="1">The sequence shown here is derived from an EMBL/GenBank/DDBJ whole genome shotgun (WGS) entry which is preliminary data.</text>
</comment>
<evidence type="ECO:0000313" key="1">
    <source>
        <dbReference type="EMBL" id="DAD22916.1"/>
    </source>
</evidence>
<gene>
    <name evidence="1" type="ORF">HUJ06_024379</name>
</gene>
<proteinExistence type="predicted"/>
<dbReference type="Proteomes" id="UP000607653">
    <property type="component" value="Unassembled WGS sequence"/>
</dbReference>
<organism evidence="1 2">
    <name type="scientific">Nelumbo nucifera</name>
    <name type="common">Sacred lotus</name>
    <dbReference type="NCBI Taxonomy" id="4432"/>
    <lineage>
        <taxon>Eukaryota</taxon>
        <taxon>Viridiplantae</taxon>
        <taxon>Streptophyta</taxon>
        <taxon>Embryophyta</taxon>
        <taxon>Tracheophyta</taxon>
        <taxon>Spermatophyta</taxon>
        <taxon>Magnoliopsida</taxon>
        <taxon>Proteales</taxon>
        <taxon>Nelumbonaceae</taxon>
        <taxon>Nelumbo</taxon>
    </lineage>
</organism>
<dbReference type="AlphaFoldDB" id="A0A822XVD1"/>
<sequence>MFHKGNHESNVKAMRIFSNAVSQWSTFMVVCKLPLNRNISTNFPVLVALENETFLDEHYMA</sequence>
<name>A0A822XVD1_NELNU</name>
<dbReference type="EMBL" id="DUZY01000001">
    <property type="protein sequence ID" value="DAD22916.1"/>
    <property type="molecule type" value="Genomic_DNA"/>
</dbReference>
<evidence type="ECO:0000313" key="2">
    <source>
        <dbReference type="Proteomes" id="UP000607653"/>
    </source>
</evidence>
<protein>
    <submittedName>
        <fullName evidence="1">Uncharacterized protein</fullName>
    </submittedName>
</protein>
<keyword evidence="2" id="KW-1185">Reference proteome</keyword>
<reference evidence="1 2" key="1">
    <citation type="journal article" date="2020" name="Mol. Biol. Evol.">
        <title>Distinct Expression and Methylation Patterns for Genes with Different Fates following a Single Whole-Genome Duplication in Flowering Plants.</title>
        <authorList>
            <person name="Shi T."/>
            <person name="Rahmani R.S."/>
            <person name="Gugger P.F."/>
            <person name="Wang M."/>
            <person name="Li H."/>
            <person name="Zhang Y."/>
            <person name="Li Z."/>
            <person name="Wang Q."/>
            <person name="Van de Peer Y."/>
            <person name="Marchal K."/>
            <person name="Chen J."/>
        </authorList>
    </citation>
    <scope>NUCLEOTIDE SEQUENCE [LARGE SCALE GENOMIC DNA]</scope>
    <source>
        <tissue evidence="1">Leaf</tissue>
    </source>
</reference>